<evidence type="ECO:0000313" key="3">
    <source>
        <dbReference type="EMBL" id="KAJ4366327.1"/>
    </source>
</evidence>
<reference evidence="3" key="1">
    <citation type="submission" date="2022-10" db="EMBL/GenBank/DDBJ databases">
        <title>Tapping the CABI collections for fungal endophytes: first genome assemblies for Collariella, Neodidymelliopsis, Ascochyta clinopodiicola, Didymella pomorum, Didymosphaeria variabile, Neocosmospora piperis and Neocucurbitaria cava.</title>
        <authorList>
            <person name="Hill R."/>
        </authorList>
    </citation>
    <scope>NUCLEOTIDE SEQUENCE</scope>
    <source>
        <strain evidence="3">IMI 356814</strain>
    </source>
</reference>
<name>A0A9W8Y3A4_9PLEO</name>
<proteinExistence type="predicted"/>
<accession>A0A9W8Y3A4</accession>
<sequence length="429" mass="47652">MEELLKLTEEAIVSERTIRSHLITIIYALDKARSENTTLRVDNELLERRMRESGRQSESEELADLTAANDARINYIKDLQADVSSRDASIKGLKNQLDARIATINTKDTQLDDLRAEVSSRDATVTTLEGHISILTAANNTKDTHLDTLRADVSSRDVTVTILEGQISTLTDANNTMDKQLDNLRADVSSRDASIKNLENRLGALTAANDRHFNYIKDLQAGVPSRGAQSTSESTAANTQQLDSAPTDSAPEAEIRFPGLDDSDSALMTEGPPAPPPPPRSEPPMDMILFVFSEEGQVYKEFTALPAGVRVFLWNKIQSDFCIPDTTYASPPETRRHNAYLSYTKPKTLVKMARQKTCMTQRLYYAGKSEEIESTVSCKRCFRSGRICVRLMLHEATYKLCLHPFSEPDGAPVGDWTEEKYWVGPAACA</sequence>
<dbReference type="EMBL" id="JAPEUY010000014">
    <property type="protein sequence ID" value="KAJ4366327.1"/>
    <property type="molecule type" value="Genomic_DNA"/>
</dbReference>
<feature type="coiled-coil region" evidence="1">
    <location>
        <begin position="167"/>
        <end position="201"/>
    </location>
</feature>
<feature type="compositionally biased region" description="Pro residues" evidence="2">
    <location>
        <begin position="272"/>
        <end position="282"/>
    </location>
</feature>
<dbReference type="Gene3D" id="1.10.287.1490">
    <property type="match status" value="1"/>
</dbReference>
<feature type="region of interest" description="Disordered" evidence="2">
    <location>
        <begin position="224"/>
        <end position="285"/>
    </location>
</feature>
<dbReference type="AlphaFoldDB" id="A0A9W8Y3A4"/>
<keyword evidence="1" id="KW-0175">Coiled coil</keyword>
<evidence type="ECO:0000313" key="4">
    <source>
        <dbReference type="Proteomes" id="UP001140560"/>
    </source>
</evidence>
<dbReference type="OrthoDB" id="1898513at2759"/>
<protein>
    <submittedName>
        <fullName evidence="3">Uncharacterized protein</fullName>
    </submittedName>
</protein>
<comment type="caution">
    <text evidence="3">The sequence shown here is derived from an EMBL/GenBank/DDBJ whole genome shotgun (WGS) entry which is preliminary data.</text>
</comment>
<dbReference type="Proteomes" id="UP001140560">
    <property type="component" value="Unassembled WGS sequence"/>
</dbReference>
<feature type="compositionally biased region" description="Polar residues" evidence="2">
    <location>
        <begin position="227"/>
        <end position="247"/>
    </location>
</feature>
<gene>
    <name evidence="3" type="ORF">N0V83_007963</name>
</gene>
<evidence type="ECO:0000256" key="2">
    <source>
        <dbReference type="SAM" id="MobiDB-lite"/>
    </source>
</evidence>
<evidence type="ECO:0000256" key="1">
    <source>
        <dbReference type="SAM" id="Coils"/>
    </source>
</evidence>
<keyword evidence="4" id="KW-1185">Reference proteome</keyword>
<organism evidence="3 4">
    <name type="scientific">Neocucurbitaria cava</name>
    <dbReference type="NCBI Taxonomy" id="798079"/>
    <lineage>
        <taxon>Eukaryota</taxon>
        <taxon>Fungi</taxon>
        <taxon>Dikarya</taxon>
        <taxon>Ascomycota</taxon>
        <taxon>Pezizomycotina</taxon>
        <taxon>Dothideomycetes</taxon>
        <taxon>Pleosporomycetidae</taxon>
        <taxon>Pleosporales</taxon>
        <taxon>Pleosporineae</taxon>
        <taxon>Cucurbitariaceae</taxon>
        <taxon>Neocucurbitaria</taxon>
    </lineage>
</organism>